<evidence type="ECO:0000313" key="13">
    <source>
        <dbReference type="Proteomes" id="UP000034841"/>
    </source>
</evidence>
<dbReference type="AlphaFoldDB" id="A0A0F8DK06"/>
<dbReference type="Gene3D" id="1.50.40.10">
    <property type="entry name" value="Mitochondrial carrier domain"/>
    <property type="match status" value="1"/>
</dbReference>
<evidence type="ECO:0000256" key="4">
    <source>
        <dbReference type="ARBA" id="ARBA00022692"/>
    </source>
</evidence>
<dbReference type="InterPro" id="IPR023395">
    <property type="entry name" value="MCP_dom_sf"/>
</dbReference>
<organism evidence="12 13">
    <name type="scientific">Ceratocystis fimbriata f. sp. platani</name>
    <dbReference type="NCBI Taxonomy" id="88771"/>
    <lineage>
        <taxon>Eukaryota</taxon>
        <taxon>Fungi</taxon>
        <taxon>Dikarya</taxon>
        <taxon>Ascomycota</taxon>
        <taxon>Pezizomycotina</taxon>
        <taxon>Sordariomycetes</taxon>
        <taxon>Hypocreomycetidae</taxon>
        <taxon>Microascales</taxon>
        <taxon>Ceratocystidaceae</taxon>
        <taxon>Ceratocystis</taxon>
    </lineage>
</organism>
<dbReference type="EMBL" id="LBBL01000055">
    <property type="protein sequence ID" value="KKF96219.1"/>
    <property type="molecule type" value="Genomic_DNA"/>
</dbReference>
<evidence type="ECO:0000256" key="10">
    <source>
        <dbReference type="PROSITE-ProRule" id="PRU00282"/>
    </source>
</evidence>
<evidence type="ECO:0000256" key="7">
    <source>
        <dbReference type="ARBA" id="ARBA00022989"/>
    </source>
</evidence>
<evidence type="ECO:0000256" key="1">
    <source>
        <dbReference type="ARBA" id="ARBA00004225"/>
    </source>
</evidence>
<protein>
    <submittedName>
        <fullName evidence="12">Mitochondrial carrier protein</fullName>
    </submittedName>
</protein>
<reference evidence="12 13" key="1">
    <citation type="submission" date="2015-04" db="EMBL/GenBank/DDBJ databases">
        <title>Genome sequence of Ceratocystis platani, a major pathogen of plane trees.</title>
        <authorList>
            <person name="Belbahri L."/>
        </authorList>
    </citation>
    <scope>NUCLEOTIDE SEQUENCE [LARGE SCALE GENOMIC DNA]</scope>
    <source>
        <strain evidence="12 13">CFO</strain>
    </source>
</reference>
<keyword evidence="9 10" id="KW-0472">Membrane</keyword>
<keyword evidence="3 11" id="KW-0813">Transport</keyword>
<accession>A0A0F8DK06</accession>
<keyword evidence="8" id="KW-0496">Mitochondrion</keyword>
<evidence type="ECO:0000256" key="5">
    <source>
        <dbReference type="ARBA" id="ARBA00022737"/>
    </source>
</evidence>
<gene>
    <name evidence="12" type="ORF">CFO_g1418</name>
</gene>
<comment type="similarity">
    <text evidence="2 11">Belongs to the mitochondrial carrier (TC 2.A.29) family.</text>
</comment>
<keyword evidence="4 10" id="KW-0812">Transmembrane</keyword>
<dbReference type="GO" id="GO:0031966">
    <property type="term" value="C:mitochondrial membrane"/>
    <property type="evidence" value="ECO:0007669"/>
    <property type="project" value="UniProtKB-SubCell"/>
</dbReference>
<sequence>MKGPRDDVPLFMANISTPPISASSLEGLPNDGSLGLLPVLPDGPEASQKQKKRNAATAASAASVRALSAQAIAFYFRAPAKAFFRMRVDYLAFARRLHQAEAETLRNALHATSQQATGNASAMSGPLVRAWHHALVWMHGTTPGVLASAVRQQGWGIIPHQVVPPLAANVGVGAVLYTSYLHILGLLHEESGRGTKHVYPPPRPVHTFEAGFLAGALQSVVAAPLDAIQARYDHGDLMRSGDGRPQSMWSFGAQKIREIGLRGIFAGWGLSFTKDSLGSAVFFSMFEYVKAQGYYNFVSWYYGGLQDSIVADLALKRPVGSNLTSAEAATNNSRFHNGFTVIRPHYAIEPGFLLLAGISASFAQQIVVHPLTHIQLEHWDRLEDLDARAQEIKGLRARAEAVAVPTLRETATNTGSKPGSKMLAATATLEESSVPKAEKARASIKSPPRGLMLQANYRAYQETWRQCVGQARAEKKGILSWLYRGFWWNTIRQVPSTSAGLIIFELVRRKYGMDNEKVRIQHDDYEILLN</sequence>
<dbReference type="GO" id="GO:0022857">
    <property type="term" value="F:transmembrane transporter activity"/>
    <property type="evidence" value="ECO:0007669"/>
    <property type="project" value="TreeGrafter"/>
</dbReference>
<proteinExistence type="inferred from homology"/>
<dbReference type="InterPro" id="IPR050567">
    <property type="entry name" value="Mitochondrial_Carrier"/>
</dbReference>
<dbReference type="OrthoDB" id="3364892at2759"/>
<dbReference type="PANTHER" id="PTHR45624">
    <property type="entry name" value="MITOCHONDRIAL BASIC AMINO ACIDS TRANSPORTER-RELATED"/>
    <property type="match status" value="1"/>
</dbReference>
<keyword evidence="7" id="KW-1133">Transmembrane helix</keyword>
<keyword evidence="6" id="KW-0999">Mitochondrion inner membrane</keyword>
<dbReference type="PROSITE" id="PS50920">
    <property type="entry name" value="SOLCAR"/>
    <property type="match status" value="1"/>
</dbReference>
<dbReference type="Pfam" id="PF00153">
    <property type="entry name" value="Mito_carr"/>
    <property type="match status" value="1"/>
</dbReference>
<evidence type="ECO:0000256" key="2">
    <source>
        <dbReference type="ARBA" id="ARBA00006375"/>
    </source>
</evidence>
<comment type="caution">
    <text evidence="12">The sequence shown here is derived from an EMBL/GenBank/DDBJ whole genome shotgun (WGS) entry which is preliminary data.</text>
</comment>
<keyword evidence="13" id="KW-1185">Reference proteome</keyword>
<evidence type="ECO:0000256" key="11">
    <source>
        <dbReference type="RuleBase" id="RU000488"/>
    </source>
</evidence>
<dbReference type="Proteomes" id="UP000034841">
    <property type="component" value="Unassembled WGS sequence"/>
</dbReference>
<name>A0A0F8DK06_CERFI</name>
<dbReference type="InterPro" id="IPR018108">
    <property type="entry name" value="MCP_transmembrane"/>
</dbReference>
<dbReference type="SUPFAM" id="SSF103506">
    <property type="entry name" value="Mitochondrial carrier"/>
    <property type="match status" value="1"/>
</dbReference>
<dbReference type="PANTHER" id="PTHR45624:SF26">
    <property type="entry name" value="CARRIER PROTEIN, PUTATIVE (AFU_ORTHOLOGUE AFUA_1G07710)-RELATED"/>
    <property type="match status" value="1"/>
</dbReference>
<comment type="subcellular location">
    <subcellularLocation>
        <location evidence="1">Mitochondrion membrane</location>
        <topology evidence="1">Multi-pass membrane protein</topology>
    </subcellularLocation>
</comment>
<evidence type="ECO:0000256" key="3">
    <source>
        <dbReference type="ARBA" id="ARBA00022448"/>
    </source>
</evidence>
<keyword evidence="5" id="KW-0677">Repeat</keyword>
<evidence type="ECO:0000313" key="12">
    <source>
        <dbReference type="EMBL" id="KKF96219.1"/>
    </source>
</evidence>
<evidence type="ECO:0000256" key="9">
    <source>
        <dbReference type="ARBA" id="ARBA00023136"/>
    </source>
</evidence>
<evidence type="ECO:0000256" key="6">
    <source>
        <dbReference type="ARBA" id="ARBA00022792"/>
    </source>
</evidence>
<evidence type="ECO:0000256" key="8">
    <source>
        <dbReference type="ARBA" id="ARBA00023128"/>
    </source>
</evidence>
<feature type="repeat" description="Solcar" evidence="10">
    <location>
        <begin position="202"/>
        <end position="292"/>
    </location>
</feature>